<keyword evidence="2" id="KW-1185">Reference proteome</keyword>
<dbReference type="Proteomes" id="UP000805193">
    <property type="component" value="Unassembled WGS sequence"/>
</dbReference>
<dbReference type="EMBL" id="JABSTQ010003549">
    <property type="protein sequence ID" value="KAG0443349.1"/>
    <property type="molecule type" value="Genomic_DNA"/>
</dbReference>
<evidence type="ECO:0000313" key="1">
    <source>
        <dbReference type="EMBL" id="KAG0443349.1"/>
    </source>
</evidence>
<accession>A0AC60QUK4</accession>
<gene>
    <name evidence="1" type="ORF">HPB47_015013</name>
</gene>
<protein>
    <submittedName>
        <fullName evidence="1">Uncharacterized protein</fullName>
    </submittedName>
</protein>
<sequence>MYGFRRHLSTQVVLVQLHELVIKKAKTPTPRAILALDLKGAFNNVTHESILRNLRQTGGGKRTV</sequence>
<evidence type="ECO:0000313" key="2">
    <source>
        <dbReference type="Proteomes" id="UP000805193"/>
    </source>
</evidence>
<organism evidence="1 2">
    <name type="scientific">Ixodes persulcatus</name>
    <name type="common">Taiga tick</name>
    <dbReference type="NCBI Taxonomy" id="34615"/>
    <lineage>
        <taxon>Eukaryota</taxon>
        <taxon>Metazoa</taxon>
        <taxon>Ecdysozoa</taxon>
        <taxon>Arthropoda</taxon>
        <taxon>Chelicerata</taxon>
        <taxon>Arachnida</taxon>
        <taxon>Acari</taxon>
        <taxon>Parasitiformes</taxon>
        <taxon>Ixodida</taxon>
        <taxon>Ixodoidea</taxon>
        <taxon>Ixodidae</taxon>
        <taxon>Ixodinae</taxon>
        <taxon>Ixodes</taxon>
    </lineage>
</organism>
<reference evidence="1 2" key="1">
    <citation type="journal article" date="2020" name="Cell">
        <title>Large-Scale Comparative Analyses of Tick Genomes Elucidate Their Genetic Diversity and Vector Capacities.</title>
        <authorList>
            <consortium name="Tick Genome and Microbiome Consortium (TIGMIC)"/>
            <person name="Jia N."/>
            <person name="Wang J."/>
            <person name="Shi W."/>
            <person name="Du L."/>
            <person name="Sun Y."/>
            <person name="Zhan W."/>
            <person name="Jiang J.F."/>
            <person name="Wang Q."/>
            <person name="Zhang B."/>
            <person name="Ji P."/>
            <person name="Bell-Sakyi L."/>
            <person name="Cui X.M."/>
            <person name="Yuan T.T."/>
            <person name="Jiang B.G."/>
            <person name="Yang W.F."/>
            <person name="Lam T.T."/>
            <person name="Chang Q.C."/>
            <person name="Ding S.J."/>
            <person name="Wang X.J."/>
            <person name="Zhu J.G."/>
            <person name="Ruan X.D."/>
            <person name="Zhao L."/>
            <person name="Wei J.T."/>
            <person name="Ye R.Z."/>
            <person name="Que T.C."/>
            <person name="Du C.H."/>
            <person name="Zhou Y.H."/>
            <person name="Cheng J.X."/>
            <person name="Dai P.F."/>
            <person name="Guo W.B."/>
            <person name="Han X.H."/>
            <person name="Huang E.J."/>
            <person name="Li L.F."/>
            <person name="Wei W."/>
            <person name="Gao Y.C."/>
            <person name="Liu J.Z."/>
            <person name="Shao H.Z."/>
            <person name="Wang X."/>
            <person name="Wang C.C."/>
            <person name="Yang T.C."/>
            <person name="Huo Q.B."/>
            <person name="Li W."/>
            <person name="Chen H.Y."/>
            <person name="Chen S.E."/>
            <person name="Zhou L.G."/>
            <person name="Ni X.B."/>
            <person name="Tian J.H."/>
            <person name="Sheng Y."/>
            <person name="Liu T."/>
            <person name="Pan Y.S."/>
            <person name="Xia L.Y."/>
            <person name="Li J."/>
            <person name="Zhao F."/>
            <person name="Cao W.C."/>
        </authorList>
    </citation>
    <scope>NUCLEOTIDE SEQUENCE [LARGE SCALE GENOMIC DNA]</scope>
    <source>
        <strain evidence="1">Iper-2018</strain>
    </source>
</reference>
<comment type="caution">
    <text evidence="1">The sequence shown here is derived from an EMBL/GenBank/DDBJ whole genome shotgun (WGS) entry which is preliminary data.</text>
</comment>
<name>A0AC60QUK4_IXOPE</name>
<proteinExistence type="predicted"/>